<evidence type="ECO:0000313" key="2">
    <source>
        <dbReference type="Proteomes" id="UP001054945"/>
    </source>
</evidence>
<evidence type="ECO:0000313" key="1">
    <source>
        <dbReference type="EMBL" id="GIY37455.1"/>
    </source>
</evidence>
<keyword evidence="2" id="KW-1185">Reference proteome</keyword>
<organism evidence="1 2">
    <name type="scientific">Caerostris extrusa</name>
    <name type="common">Bark spider</name>
    <name type="synonym">Caerostris bankana</name>
    <dbReference type="NCBI Taxonomy" id="172846"/>
    <lineage>
        <taxon>Eukaryota</taxon>
        <taxon>Metazoa</taxon>
        <taxon>Ecdysozoa</taxon>
        <taxon>Arthropoda</taxon>
        <taxon>Chelicerata</taxon>
        <taxon>Arachnida</taxon>
        <taxon>Araneae</taxon>
        <taxon>Araneomorphae</taxon>
        <taxon>Entelegynae</taxon>
        <taxon>Araneoidea</taxon>
        <taxon>Araneidae</taxon>
        <taxon>Caerostris</taxon>
    </lineage>
</organism>
<gene>
    <name evidence="1" type="ORF">CEXT_551521</name>
</gene>
<protein>
    <submittedName>
        <fullName evidence="1">Uncharacterized protein</fullName>
    </submittedName>
</protein>
<comment type="caution">
    <text evidence="1">The sequence shown here is derived from an EMBL/GenBank/DDBJ whole genome shotgun (WGS) entry which is preliminary data.</text>
</comment>
<dbReference type="Proteomes" id="UP001054945">
    <property type="component" value="Unassembled WGS sequence"/>
</dbReference>
<dbReference type="AlphaFoldDB" id="A0AAV4STP2"/>
<proteinExistence type="predicted"/>
<dbReference type="EMBL" id="BPLR01010173">
    <property type="protein sequence ID" value="GIY37455.1"/>
    <property type="molecule type" value="Genomic_DNA"/>
</dbReference>
<sequence length="92" mass="10630">MRNFPGLKNNLKTPISHRQDEGGWRENFIALSFDSFLLLPDFSPLSTFRGKWISHFGDRTEGGCLPPLPFLRVWNDVSNISIVCFKLQSYVR</sequence>
<name>A0AAV4STP2_CAEEX</name>
<accession>A0AAV4STP2</accession>
<reference evidence="1 2" key="1">
    <citation type="submission" date="2021-06" db="EMBL/GenBank/DDBJ databases">
        <title>Caerostris extrusa draft genome.</title>
        <authorList>
            <person name="Kono N."/>
            <person name="Arakawa K."/>
        </authorList>
    </citation>
    <scope>NUCLEOTIDE SEQUENCE [LARGE SCALE GENOMIC DNA]</scope>
</reference>